<proteinExistence type="predicted"/>
<dbReference type="AlphaFoldDB" id="A0A1Z4JD70"/>
<dbReference type="SMART" id="SM00065">
    <property type="entry name" value="GAF"/>
    <property type="match status" value="3"/>
</dbReference>
<evidence type="ECO:0000259" key="1">
    <source>
        <dbReference type="SMART" id="SM00065"/>
    </source>
</evidence>
<feature type="domain" description="GAF" evidence="1">
    <location>
        <begin position="27"/>
        <end position="178"/>
    </location>
</feature>
<accession>A0A1Z4JD70</accession>
<organism evidence="2 3">
    <name type="scientific">Leptolyngbya boryana NIES-2135</name>
    <dbReference type="NCBI Taxonomy" id="1973484"/>
    <lineage>
        <taxon>Bacteria</taxon>
        <taxon>Bacillati</taxon>
        <taxon>Cyanobacteriota</taxon>
        <taxon>Cyanophyceae</taxon>
        <taxon>Leptolyngbyales</taxon>
        <taxon>Leptolyngbyaceae</taxon>
        <taxon>Leptolyngbya group</taxon>
        <taxon>Leptolyngbya</taxon>
    </lineage>
</organism>
<protein>
    <recommendedName>
        <fullName evidence="1">GAF domain-containing protein</fullName>
    </recommendedName>
</protein>
<dbReference type="Pfam" id="PF01590">
    <property type="entry name" value="GAF"/>
    <property type="match status" value="2"/>
</dbReference>
<dbReference type="SUPFAM" id="SSF55874">
    <property type="entry name" value="ATPase domain of HSP90 chaperone/DNA topoisomerase II/histidine kinase"/>
    <property type="match status" value="1"/>
</dbReference>
<dbReference type="EMBL" id="AP018203">
    <property type="protein sequence ID" value="BAY54744.1"/>
    <property type="molecule type" value="Genomic_DNA"/>
</dbReference>
<dbReference type="Gene3D" id="3.30.450.40">
    <property type="match status" value="4"/>
</dbReference>
<dbReference type="InterPro" id="IPR003018">
    <property type="entry name" value="GAF"/>
</dbReference>
<reference evidence="2 3" key="1">
    <citation type="submission" date="2017-06" db="EMBL/GenBank/DDBJ databases">
        <title>Genome sequencing of cyanobaciteial culture collection at National Institute for Environmental Studies (NIES).</title>
        <authorList>
            <person name="Hirose Y."/>
            <person name="Shimura Y."/>
            <person name="Fujisawa T."/>
            <person name="Nakamura Y."/>
            <person name="Kawachi M."/>
        </authorList>
    </citation>
    <scope>NUCLEOTIDE SEQUENCE [LARGE SCALE GENOMIC DNA]</scope>
    <source>
        <strain evidence="2 3">NIES-2135</strain>
    </source>
</reference>
<dbReference type="InterPro" id="IPR036890">
    <property type="entry name" value="HATPase_C_sf"/>
</dbReference>
<keyword evidence="3" id="KW-1185">Reference proteome</keyword>
<gene>
    <name evidence="2" type="ORF">NIES2135_15620</name>
</gene>
<dbReference type="Proteomes" id="UP000217895">
    <property type="component" value="Chromosome"/>
</dbReference>
<evidence type="ECO:0000313" key="2">
    <source>
        <dbReference type="EMBL" id="BAY54744.1"/>
    </source>
</evidence>
<feature type="domain" description="GAF" evidence="1">
    <location>
        <begin position="199"/>
        <end position="349"/>
    </location>
</feature>
<name>A0A1Z4JD70_LEPBY</name>
<dbReference type="Gene3D" id="3.30.565.10">
    <property type="entry name" value="Histidine kinase-like ATPase, C-terminal domain"/>
    <property type="match status" value="1"/>
</dbReference>
<feature type="domain" description="GAF" evidence="1">
    <location>
        <begin position="370"/>
        <end position="519"/>
    </location>
</feature>
<dbReference type="Pfam" id="PF13185">
    <property type="entry name" value="GAF_2"/>
    <property type="match status" value="1"/>
</dbReference>
<evidence type="ECO:0000313" key="3">
    <source>
        <dbReference type="Proteomes" id="UP000217895"/>
    </source>
</evidence>
<dbReference type="SUPFAM" id="SSF55781">
    <property type="entry name" value="GAF domain-like"/>
    <property type="match status" value="3"/>
</dbReference>
<dbReference type="InterPro" id="IPR029016">
    <property type="entry name" value="GAF-like_dom_sf"/>
</dbReference>
<sequence length="909" mass="103985">MGYSKETTQSQHQLLALSRVLQQLREGNTVAIETIYLYLNTCFMFDLVWIGLYDRTEHRLIGKGGKSPISDSPLLKQRFSLTAGDILEQAVIQQKPLTLPDLREEQRANEWRRFAEKANIQGTIIFPITFKDRCHGVAILGSRLWGNFPKADERSLISIALGEFAATLETAEVELKRQQIKPIDRPVLAMLEELRLLKNFDQRLDRVIDQTQQFIQPARTSVYWFERTHRCFWRRATSQKGTRLSDQTAGLTVQEMSSFYQALKADQVIAIGESMGMVKAHLTMRVMEYIRARSLIAAPILYQDELLGFLAAESDEPRVWQDAEKQLIRAAAQLIALVSPLEEMEATIEQIKLDQALTAKVAQAIYSISDGKTALQNAAALLIQRLKIDRVLALSYSADHDAFEVHYQIQPKYKKTLPTWFASLSPIDWQMLEKSTDAIAIENLEDDLRFAAWRTPLLEMGVRSLLVCNTAPGQSIQGLVILAHEAPRVWSQVESELTKIVAQQIGIVLRQWKLQQQNEQQQKIYQTIQWGLTTIQQTQHLDLLEKSALQYIGQTLEAPLAILVAWSAGRRVGRIVQSNQERKFNLDPVMKVSLETDTFLHRVLAHEGVLPVSIDEIPIETRQWLNAPGIGQLLAITLRTAPEHEPTGILLVADSLGRQWIDREHQVLNTLVAQLAWSRRHLMISESLKRDRERLERLSWYKHRRLEDMYRTVKFSASKLSELPETTPRHTQLVRQIEDAIEPARQVIRDEQWQLTVRNETVQMIGLVRRALDRVDHLIKQRQLWSQVHHEINPMVFGDITKIELVLYELLLIACQRANLGGRIDIWCRPIDAQWLEIAITDDGTVEPRLVEDLEAGRAVDLLAPSTLDKVPGLHLAICQSLMQQMGSEFNLYKLEDGRIMSRLVLSIG</sequence>